<evidence type="ECO:0000256" key="1">
    <source>
        <dbReference type="ARBA" id="ARBA00004613"/>
    </source>
</evidence>
<name>A0AAW1FML3_ZOAVI</name>
<evidence type="ECO:0000256" key="5">
    <source>
        <dbReference type="ARBA" id="ARBA00023157"/>
    </source>
</evidence>
<dbReference type="Proteomes" id="UP001488805">
    <property type="component" value="Unassembled WGS sequence"/>
</dbReference>
<keyword evidence="3" id="KW-0479">Metal-binding</keyword>
<dbReference type="InterPro" id="IPR044929">
    <property type="entry name" value="DNA/RNA_non-sp_Endonuclease_sf"/>
</dbReference>
<dbReference type="InterPro" id="IPR044925">
    <property type="entry name" value="His-Me_finger_sf"/>
</dbReference>
<evidence type="ECO:0000256" key="3">
    <source>
        <dbReference type="ARBA" id="ARBA00022723"/>
    </source>
</evidence>
<keyword evidence="10" id="KW-1185">Reference proteome</keyword>
<dbReference type="Gene3D" id="3.40.570.10">
    <property type="entry name" value="Extracellular Endonuclease, subunit A"/>
    <property type="match status" value="1"/>
</dbReference>
<keyword evidence="2" id="KW-0964">Secreted</keyword>
<dbReference type="PROSITE" id="PS50958">
    <property type="entry name" value="SMB_2"/>
    <property type="match status" value="2"/>
</dbReference>
<dbReference type="InterPro" id="IPR036024">
    <property type="entry name" value="Somatomedin_B-like_dom_sf"/>
</dbReference>
<keyword evidence="4" id="KW-0378">Hydrolase</keyword>
<dbReference type="Pfam" id="PF01033">
    <property type="entry name" value="Somatomedin_B"/>
    <property type="match status" value="2"/>
</dbReference>
<dbReference type="CDD" id="cd16018">
    <property type="entry name" value="Enpp"/>
    <property type="match status" value="1"/>
</dbReference>
<dbReference type="SMART" id="SM00892">
    <property type="entry name" value="Endonuclease_NS"/>
    <property type="match status" value="1"/>
</dbReference>
<feature type="transmembrane region" description="Helical" evidence="7">
    <location>
        <begin position="15"/>
        <end position="37"/>
    </location>
</feature>
<dbReference type="SMART" id="SM00477">
    <property type="entry name" value="NUC"/>
    <property type="match status" value="1"/>
</dbReference>
<evidence type="ECO:0000313" key="10">
    <source>
        <dbReference type="Proteomes" id="UP001488805"/>
    </source>
</evidence>
<dbReference type="GO" id="GO:0009143">
    <property type="term" value="P:nucleoside triphosphate catabolic process"/>
    <property type="evidence" value="ECO:0007669"/>
    <property type="project" value="TreeGrafter"/>
</dbReference>
<dbReference type="GO" id="GO:0046872">
    <property type="term" value="F:metal ion binding"/>
    <property type="evidence" value="ECO:0007669"/>
    <property type="project" value="UniProtKB-KW"/>
</dbReference>
<keyword evidence="7" id="KW-0472">Membrane</keyword>
<dbReference type="SUPFAM" id="SSF53649">
    <property type="entry name" value="Alkaline phosphatase-like"/>
    <property type="match status" value="1"/>
</dbReference>
<dbReference type="AlphaFoldDB" id="A0AAW1FML3"/>
<dbReference type="GO" id="GO:0005576">
    <property type="term" value="C:extracellular region"/>
    <property type="evidence" value="ECO:0007669"/>
    <property type="project" value="UniProtKB-SubCell"/>
</dbReference>
<dbReference type="GO" id="GO:0003676">
    <property type="term" value="F:nucleic acid binding"/>
    <property type="evidence" value="ECO:0007669"/>
    <property type="project" value="InterPro"/>
</dbReference>
<dbReference type="CDD" id="cd00091">
    <property type="entry name" value="NUC"/>
    <property type="match status" value="1"/>
</dbReference>
<dbReference type="Gene3D" id="3.40.720.10">
    <property type="entry name" value="Alkaline Phosphatase, subunit A"/>
    <property type="match status" value="1"/>
</dbReference>
<proteinExistence type="predicted"/>
<dbReference type="EMBL" id="JBCEZU010000047">
    <property type="protein sequence ID" value="KAK9535924.1"/>
    <property type="molecule type" value="Genomic_DNA"/>
</dbReference>
<evidence type="ECO:0000256" key="4">
    <source>
        <dbReference type="ARBA" id="ARBA00022801"/>
    </source>
</evidence>
<gene>
    <name evidence="9" type="ORF">VZT92_006836</name>
</gene>
<dbReference type="SMART" id="SM00201">
    <property type="entry name" value="SO"/>
    <property type="match status" value="2"/>
</dbReference>
<dbReference type="FunFam" id="4.10.410.20:FF:000001">
    <property type="entry name" value="Ectonucleotide pyrophosphatase/phosphodiesterase family member 2"/>
    <property type="match status" value="1"/>
</dbReference>
<dbReference type="Pfam" id="PF01663">
    <property type="entry name" value="Phosphodiest"/>
    <property type="match status" value="1"/>
</dbReference>
<sequence length="874" mass="98181">MAAMGLVKESQKKKIIVGVLAVSIVTLILGLGLGLGLDLQKCRNKVVPQSSCRDRCYEPYDGEVPGCRCDKNCNASSCCSDYHDICTVPTQQWECTRPRCGEKRLTQSRCHCSDDCLSAGDCCTNYKHVCHGEREWVEDECEDLSTPTCPAGFKQQPLLIVSLDGLRAEYLQTWSALIPVLDKLKTCGTSAPYMQPAFPSKTFPNHYTIVTGLYPESNGLIDNRMFDPVFNASFSLSGPEKDNPAWYLGQPIWHTAKHQGLKSGTFFWPGSDVKINGSFPDIYEPYDGTQLCKLVQSLPFEERVLTVLNWLQLPGDERPDFYTLYLEEPDKSGHSYGPVSGGLIEAIQGVDKIIGQLMNGLKQIGLHRCLNIIIVADHGMEDTSCDRKEVLQELVGDVRNYWVTEGPFGRIRARNNAVLDSAELVANMTCKKPDQKIKPYLKANLPKRLHFANSRRIEDVNVLVEPKWLFERYPGSLTFCSGGAHGYDNDVESMHAMFVSYGPKFRYKTEIEPFSNIELYNLMCDVMQISPTANNGTHGSMNHLLRRPYYTAAPPAERSLPVQCPLISLDPADHLGCSCPALSGNAINSRLNLTAEEESAAEKKHMLFGRPRMLQPDQSYCVLHQEGFIMAYSHDALMPLWSSFTIDKPRNLDPLPPVTPDCLRADVRLRASQSPRCDQYSTAGNLTPAFLYSPNLNETVDQQYDALLMSNVVPMYPEFKKIWDYFHSILLKKYAFIYNGVSVVTGPAFDYNYDGQYDTPGQIQQFVSGTNISIPTHFFAVLTSCRDSALPVAACGGELQTVSFLLPHRPNNTESCESTQAESLWVEDLMWFHQSRVRDVEWITGLDFYQGSKRPITDLLRMKTRPTAAIHRKR</sequence>
<dbReference type="PANTHER" id="PTHR10151">
    <property type="entry name" value="ECTONUCLEOTIDE PYROPHOSPHATASE/PHOSPHODIESTERASE"/>
    <property type="match status" value="1"/>
</dbReference>
<keyword evidence="7" id="KW-0812">Transmembrane</keyword>
<feature type="domain" description="SMB" evidence="8">
    <location>
        <begin position="91"/>
        <end position="135"/>
    </location>
</feature>
<keyword evidence="7" id="KW-1133">Transmembrane helix</keyword>
<keyword evidence="6" id="KW-0325">Glycoprotein</keyword>
<dbReference type="InterPro" id="IPR002591">
    <property type="entry name" value="Phosphodiest/P_Trfase"/>
</dbReference>
<comment type="caution">
    <text evidence="9">The sequence shown here is derived from an EMBL/GenBank/DDBJ whole genome shotgun (WGS) entry which is preliminary data.</text>
</comment>
<dbReference type="Gene3D" id="4.10.410.20">
    <property type="match status" value="2"/>
</dbReference>
<dbReference type="PANTHER" id="PTHR10151:SF107">
    <property type="entry name" value="ECTONUCLEOTIDE PYROPHOSPHATASE_PHOSPHODIESTERASE FAMILY MEMBER 3"/>
    <property type="match status" value="1"/>
</dbReference>
<evidence type="ECO:0000256" key="6">
    <source>
        <dbReference type="ARBA" id="ARBA00023180"/>
    </source>
</evidence>
<dbReference type="PROSITE" id="PS00524">
    <property type="entry name" value="SMB_1"/>
    <property type="match status" value="1"/>
</dbReference>
<dbReference type="InterPro" id="IPR001212">
    <property type="entry name" value="Somatomedin_B_dom"/>
</dbReference>
<evidence type="ECO:0000256" key="7">
    <source>
        <dbReference type="SAM" id="Phobius"/>
    </source>
</evidence>
<organism evidence="9 10">
    <name type="scientific">Zoarces viviparus</name>
    <name type="common">Viviparous eelpout</name>
    <name type="synonym">Blennius viviparus</name>
    <dbReference type="NCBI Taxonomy" id="48416"/>
    <lineage>
        <taxon>Eukaryota</taxon>
        <taxon>Metazoa</taxon>
        <taxon>Chordata</taxon>
        <taxon>Craniata</taxon>
        <taxon>Vertebrata</taxon>
        <taxon>Euteleostomi</taxon>
        <taxon>Actinopterygii</taxon>
        <taxon>Neopterygii</taxon>
        <taxon>Teleostei</taxon>
        <taxon>Neoteleostei</taxon>
        <taxon>Acanthomorphata</taxon>
        <taxon>Eupercaria</taxon>
        <taxon>Perciformes</taxon>
        <taxon>Cottioidei</taxon>
        <taxon>Zoarcales</taxon>
        <taxon>Zoarcidae</taxon>
        <taxon>Zoarcinae</taxon>
        <taxon>Zoarces</taxon>
    </lineage>
</organism>
<evidence type="ECO:0000259" key="8">
    <source>
        <dbReference type="PROSITE" id="PS50958"/>
    </source>
</evidence>
<evidence type="ECO:0000313" key="9">
    <source>
        <dbReference type="EMBL" id="KAK9535924.1"/>
    </source>
</evidence>
<accession>A0AAW1FML3</accession>
<protein>
    <recommendedName>
        <fullName evidence="8">SMB domain-containing protein</fullName>
    </recommendedName>
</protein>
<keyword evidence="5" id="KW-1015">Disulfide bond</keyword>
<dbReference type="InterPro" id="IPR020821">
    <property type="entry name" value="ENPP1-3/EXOG-like_nuc-like"/>
</dbReference>
<evidence type="ECO:0000256" key="2">
    <source>
        <dbReference type="ARBA" id="ARBA00022525"/>
    </source>
</evidence>
<dbReference type="GO" id="GO:0047429">
    <property type="term" value="F:nucleoside triphosphate diphosphatase activity"/>
    <property type="evidence" value="ECO:0007669"/>
    <property type="project" value="TreeGrafter"/>
</dbReference>
<feature type="domain" description="SMB" evidence="8">
    <location>
        <begin position="48"/>
        <end position="90"/>
    </location>
</feature>
<comment type="subcellular location">
    <subcellularLocation>
        <location evidence="1">Secreted</location>
    </subcellularLocation>
</comment>
<dbReference type="SUPFAM" id="SSF54060">
    <property type="entry name" value="His-Me finger endonucleases"/>
    <property type="match status" value="1"/>
</dbReference>
<dbReference type="SUPFAM" id="SSF90188">
    <property type="entry name" value="Somatomedin B domain"/>
    <property type="match status" value="1"/>
</dbReference>
<dbReference type="InterPro" id="IPR001604">
    <property type="entry name" value="Endo_G_ENPP1-like_dom"/>
</dbReference>
<dbReference type="InterPro" id="IPR017850">
    <property type="entry name" value="Alkaline_phosphatase_core_sf"/>
</dbReference>
<reference evidence="9 10" key="1">
    <citation type="journal article" date="2024" name="Genome Biol. Evol.">
        <title>Chromosome-level genome assembly of the viviparous eelpout Zoarces viviparus.</title>
        <authorList>
            <person name="Fuhrmann N."/>
            <person name="Brasseur M.V."/>
            <person name="Bakowski C.E."/>
            <person name="Podsiadlowski L."/>
            <person name="Prost S."/>
            <person name="Krehenwinkel H."/>
            <person name="Mayer C."/>
        </authorList>
    </citation>
    <scope>NUCLEOTIDE SEQUENCE [LARGE SCALE GENOMIC DNA]</scope>
    <source>
        <strain evidence="9">NO-MEL_2022_Ind0_liver</strain>
    </source>
</reference>